<keyword evidence="4" id="KW-1185">Reference proteome</keyword>
<dbReference type="Pfam" id="PF10282">
    <property type="entry name" value="Lactonase"/>
    <property type="match status" value="1"/>
</dbReference>
<keyword evidence="2" id="KW-0732">Signal</keyword>
<dbReference type="InterPro" id="IPR050282">
    <property type="entry name" value="Cycloisomerase_2"/>
</dbReference>
<dbReference type="GeneID" id="34461426"/>
<dbReference type="SUPFAM" id="SSF75011">
    <property type="entry name" value="3-carboxy-cis,cis-mucoante lactonizing enzyme"/>
    <property type="match status" value="1"/>
</dbReference>
<gene>
    <name evidence="3" type="ORF">ASPGLDRAFT_40046</name>
</gene>
<feature type="chain" id="PRO_5012182981" description="Carboxy-cis,cis-muconate cyclase" evidence="2">
    <location>
        <begin position="19"/>
        <end position="367"/>
    </location>
</feature>
<sequence>MRLATAFSLLCLGSNAAAKLHHLYVGSFNASAIYNVAFDDEALSLSLVQSFPTSDAHFWIDFDHEKKNIYTTSVSKWSSYKIMNNMSIVHTRSLPLTGSCPGSQSIFLTTSPHPPHRVYGSSFGGDVSCGNVFSVHENGTLSDTVQAFDYGSGSGVHGLALAPGGEMLYSADDTGNAVWTHRVDSRTGEVHLVDRLAAPVSGADPRHIVVHPGGGFAYVVFEGTNRLAVYSIDSDGGLAYANISYPLIPPDHNTTAYWSDEVSLSHSTSYLWASSRSRIPDSPGYITAFTLSPSGEIQSQLFLTPTSSSGGMANAVSPSAFSDEFVALTDNERGFVQIWGFDGVGAGVVDTLELAGNGCCANAIWYD</sequence>
<evidence type="ECO:0000256" key="1">
    <source>
        <dbReference type="ARBA" id="ARBA00005564"/>
    </source>
</evidence>
<dbReference type="OrthoDB" id="423498at2759"/>
<dbReference type="EMBL" id="KV878919">
    <property type="protein sequence ID" value="OJJ79347.1"/>
    <property type="molecule type" value="Genomic_DNA"/>
</dbReference>
<dbReference type="AlphaFoldDB" id="A0A1L9V5Y2"/>
<dbReference type="GO" id="GO:0017057">
    <property type="term" value="F:6-phosphogluconolactonase activity"/>
    <property type="evidence" value="ECO:0007669"/>
    <property type="project" value="TreeGrafter"/>
</dbReference>
<dbReference type="RefSeq" id="XP_022396045.1">
    <property type="nucleotide sequence ID" value="XM_022545165.1"/>
</dbReference>
<comment type="similarity">
    <text evidence="1">Belongs to the cycloisomerase 2 family.</text>
</comment>
<feature type="signal peptide" evidence="2">
    <location>
        <begin position="1"/>
        <end position="18"/>
    </location>
</feature>
<dbReference type="VEuPathDB" id="FungiDB:ASPGLDRAFT_40046"/>
<organism evidence="3 4">
    <name type="scientific">Aspergillus glaucus CBS 516.65</name>
    <dbReference type="NCBI Taxonomy" id="1160497"/>
    <lineage>
        <taxon>Eukaryota</taxon>
        <taxon>Fungi</taxon>
        <taxon>Dikarya</taxon>
        <taxon>Ascomycota</taxon>
        <taxon>Pezizomycotina</taxon>
        <taxon>Eurotiomycetes</taxon>
        <taxon>Eurotiomycetidae</taxon>
        <taxon>Eurotiales</taxon>
        <taxon>Aspergillaceae</taxon>
        <taxon>Aspergillus</taxon>
        <taxon>Aspergillus subgen. Aspergillus</taxon>
    </lineage>
</organism>
<evidence type="ECO:0000313" key="4">
    <source>
        <dbReference type="Proteomes" id="UP000184300"/>
    </source>
</evidence>
<proteinExistence type="inferred from homology"/>
<dbReference type="Proteomes" id="UP000184300">
    <property type="component" value="Unassembled WGS sequence"/>
</dbReference>
<evidence type="ECO:0000256" key="2">
    <source>
        <dbReference type="SAM" id="SignalP"/>
    </source>
</evidence>
<dbReference type="PANTHER" id="PTHR30344:SF4">
    <property type="entry name" value="CYCLASE, PUTATIVE (AFU_ORTHOLOGUE AFUA_6G11580)-RELATED"/>
    <property type="match status" value="1"/>
</dbReference>
<dbReference type="InterPro" id="IPR019405">
    <property type="entry name" value="Lactonase_7-beta_prop"/>
</dbReference>
<reference evidence="4" key="1">
    <citation type="journal article" date="2017" name="Genome Biol.">
        <title>Comparative genomics reveals high biological diversity and specific adaptations in the industrially and medically important fungal genus Aspergillus.</title>
        <authorList>
            <person name="de Vries R.P."/>
            <person name="Riley R."/>
            <person name="Wiebenga A."/>
            <person name="Aguilar-Osorio G."/>
            <person name="Amillis S."/>
            <person name="Uchima C.A."/>
            <person name="Anderluh G."/>
            <person name="Asadollahi M."/>
            <person name="Askin M."/>
            <person name="Barry K."/>
            <person name="Battaglia E."/>
            <person name="Bayram O."/>
            <person name="Benocci T."/>
            <person name="Braus-Stromeyer S.A."/>
            <person name="Caldana C."/>
            <person name="Canovas D."/>
            <person name="Cerqueira G.C."/>
            <person name="Chen F."/>
            <person name="Chen W."/>
            <person name="Choi C."/>
            <person name="Clum A."/>
            <person name="Dos Santos R.A."/>
            <person name="Damasio A.R."/>
            <person name="Diallinas G."/>
            <person name="Emri T."/>
            <person name="Fekete E."/>
            <person name="Flipphi M."/>
            <person name="Freyberg S."/>
            <person name="Gallo A."/>
            <person name="Gournas C."/>
            <person name="Habgood R."/>
            <person name="Hainaut M."/>
            <person name="Harispe M.L."/>
            <person name="Henrissat B."/>
            <person name="Hilden K.S."/>
            <person name="Hope R."/>
            <person name="Hossain A."/>
            <person name="Karabika E."/>
            <person name="Karaffa L."/>
            <person name="Karanyi Z."/>
            <person name="Krasevec N."/>
            <person name="Kuo A."/>
            <person name="Kusch H."/>
            <person name="LaButti K."/>
            <person name="Lagendijk E.L."/>
            <person name="Lapidus A."/>
            <person name="Levasseur A."/>
            <person name="Lindquist E."/>
            <person name="Lipzen A."/>
            <person name="Logrieco A.F."/>
            <person name="MacCabe A."/>
            <person name="Maekelae M.R."/>
            <person name="Malavazi I."/>
            <person name="Melin P."/>
            <person name="Meyer V."/>
            <person name="Mielnichuk N."/>
            <person name="Miskei M."/>
            <person name="Molnar A.P."/>
            <person name="Mule G."/>
            <person name="Ngan C.Y."/>
            <person name="Orejas M."/>
            <person name="Orosz E."/>
            <person name="Ouedraogo J.P."/>
            <person name="Overkamp K.M."/>
            <person name="Park H.-S."/>
            <person name="Perrone G."/>
            <person name="Piumi F."/>
            <person name="Punt P.J."/>
            <person name="Ram A.F."/>
            <person name="Ramon A."/>
            <person name="Rauscher S."/>
            <person name="Record E."/>
            <person name="Riano-Pachon D.M."/>
            <person name="Robert V."/>
            <person name="Roehrig J."/>
            <person name="Ruller R."/>
            <person name="Salamov A."/>
            <person name="Salih N.S."/>
            <person name="Samson R.A."/>
            <person name="Sandor E."/>
            <person name="Sanguinetti M."/>
            <person name="Schuetze T."/>
            <person name="Sepcic K."/>
            <person name="Shelest E."/>
            <person name="Sherlock G."/>
            <person name="Sophianopoulou V."/>
            <person name="Squina F.M."/>
            <person name="Sun H."/>
            <person name="Susca A."/>
            <person name="Todd R.B."/>
            <person name="Tsang A."/>
            <person name="Unkles S.E."/>
            <person name="van de Wiele N."/>
            <person name="van Rossen-Uffink D."/>
            <person name="Oliveira J.V."/>
            <person name="Vesth T.C."/>
            <person name="Visser J."/>
            <person name="Yu J.-H."/>
            <person name="Zhou M."/>
            <person name="Andersen M.R."/>
            <person name="Archer D.B."/>
            <person name="Baker S.E."/>
            <person name="Benoit I."/>
            <person name="Brakhage A.A."/>
            <person name="Braus G.H."/>
            <person name="Fischer R."/>
            <person name="Frisvad J.C."/>
            <person name="Goldman G.H."/>
            <person name="Houbraken J."/>
            <person name="Oakley B."/>
            <person name="Pocsi I."/>
            <person name="Scazzocchio C."/>
            <person name="Seiboth B."/>
            <person name="vanKuyk P.A."/>
            <person name="Wortman J."/>
            <person name="Dyer P.S."/>
            <person name="Grigoriev I.V."/>
        </authorList>
    </citation>
    <scope>NUCLEOTIDE SEQUENCE [LARGE SCALE GENOMIC DNA]</scope>
    <source>
        <strain evidence="4">CBS 516.65</strain>
    </source>
</reference>
<dbReference type="PANTHER" id="PTHR30344">
    <property type="entry name" value="6-PHOSPHOGLUCONOLACTONASE-RELATED"/>
    <property type="match status" value="1"/>
</dbReference>
<protein>
    <recommendedName>
        <fullName evidence="5">Carboxy-cis,cis-muconate cyclase</fullName>
    </recommendedName>
</protein>
<dbReference type="Gene3D" id="2.130.10.10">
    <property type="entry name" value="YVTN repeat-like/Quinoprotein amine dehydrogenase"/>
    <property type="match status" value="1"/>
</dbReference>
<evidence type="ECO:0008006" key="5">
    <source>
        <dbReference type="Google" id="ProtNLM"/>
    </source>
</evidence>
<accession>A0A1L9V5Y2</accession>
<evidence type="ECO:0000313" key="3">
    <source>
        <dbReference type="EMBL" id="OJJ79347.1"/>
    </source>
</evidence>
<name>A0A1L9V5Y2_ASPGL</name>
<dbReference type="InterPro" id="IPR015943">
    <property type="entry name" value="WD40/YVTN_repeat-like_dom_sf"/>
</dbReference>
<dbReference type="STRING" id="1160497.A0A1L9V5Y2"/>